<feature type="region of interest" description="Disordered" evidence="1">
    <location>
        <begin position="405"/>
        <end position="428"/>
    </location>
</feature>
<comment type="caution">
    <text evidence="3">The sequence shown here is derived from an EMBL/GenBank/DDBJ whole genome shotgun (WGS) entry which is preliminary data.</text>
</comment>
<organism evidence="3 4">
    <name type="scientific">Fusarium ambrosium</name>
    <dbReference type="NCBI Taxonomy" id="131363"/>
    <lineage>
        <taxon>Eukaryota</taxon>
        <taxon>Fungi</taxon>
        <taxon>Dikarya</taxon>
        <taxon>Ascomycota</taxon>
        <taxon>Pezizomycotina</taxon>
        <taxon>Sordariomycetes</taxon>
        <taxon>Hypocreomycetidae</taxon>
        <taxon>Hypocreales</taxon>
        <taxon>Nectriaceae</taxon>
        <taxon>Fusarium</taxon>
        <taxon>Fusarium solani species complex</taxon>
    </lineage>
</organism>
<dbReference type="GO" id="GO:0005524">
    <property type="term" value="F:ATP binding"/>
    <property type="evidence" value="ECO:0007669"/>
    <property type="project" value="InterPro"/>
</dbReference>
<dbReference type="PANTHER" id="PTHR44305">
    <property type="entry name" value="SI:DKEY-192D15.2-RELATED"/>
    <property type="match status" value="1"/>
</dbReference>
<reference evidence="3 4" key="1">
    <citation type="submission" date="2017-06" db="EMBL/GenBank/DDBJ databases">
        <title>Cmopartive genomic analysis of Ambrosia Fusariam Clade fungi.</title>
        <authorList>
            <person name="Stajich J.E."/>
            <person name="Carrillo J."/>
            <person name="Kijimoto T."/>
            <person name="Eskalen A."/>
            <person name="O'Donnell K."/>
            <person name="Kasson M."/>
        </authorList>
    </citation>
    <scope>NUCLEOTIDE SEQUENCE [LARGE SCALE GENOMIC DNA]</scope>
    <source>
        <strain evidence="3 4">NRRL 20438</strain>
    </source>
</reference>
<dbReference type="Gene3D" id="1.10.510.10">
    <property type="entry name" value="Transferase(Phosphotransferase) domain 1"/>
    <property type="match status" value="1"/>
</dbReference>
<dbReference type="SMART" id="SM00220">
    <property type="entry name" value="S_TKc"/>
    <property type="match status" value="1"/>
</dbReference>
<evidence type="ECO:0000256" key="1">
    <source>
        <dbReference type="SAM" id="MobiDB-lite"/>
    </source>
</evidence>
<dbReference type="EMBL" id="NIZV01000369">
    <property type="protein sequence ID" value="RSL92800.1"/>
    <property type="molecule type" value="Genomic_DNA"/>
</dbReference>
<proteinExistence type="predicted"/>
<dbReference type="PANTHER" id="PTHR44305:SF24">
    <property type="entry name" value="TYROSINE-PROTEIN KINASE C03B1.5-RELATED"/>
    <property type="match status" value="1"/>
</dbReference>
<keyword evidence="4" id="KW-1185">Reference proteome</keyword>
<dbReference type="AlphaFoldDB" id="A0A428SSY7"/>
<accession>A0A428SSY7</accession>
<protein>
    <recommendedName>
        <fullName evidence="2">Protein kinase domain-containing protein</fullName>
    </recommendedName>
</protein>
<dbReference type="InterPro" id="IPR011009">
    <property type="entry name" value="Kinase-like_dom_sf"/>
</dbReference>
<evidence type="ECO:0000313" key="3">
    <source>
        <dbReference type="EMBL" id="RSL92800.1"/>
    </source>
</evidence>
<dbReference type="InterPro" id="IPR000719">
    <property type="entry name" value="Prot_kinase_dom"/>
</dbReference>
<feature type="compositionally biased region" description="Basic and acidic residues" evidence="1">
    <location>
        <begin position="844"/>
        <end position="867"/>
    </location>
</feature>
<gene>
    <name evidence="3" type="ORF">CDV31_015006</name>
</gene>
<dbReference type="InterPro" id="IPR053083">
    <property type="entry name" value="TF_kinase-domain_protein"/>
</dbReference>
<dbReference type="GO" id="GO:0004672">
    <property type="term" value="F:protein kinase activity"/>
    <property type="evidence" value="ECO:0007669"/>
    <property type="project" value="InterPro"/>
</dbReference>
<feature type="region of interest" description="Disordered" evidence="1">
    <location>
        <begin position="818"/>
        <end position="867"/>
    </location>
</feature>
<dbReference type="SUPFAM" id="SSF56112">
    <property type="entry name" value="Protein kinase-like (PK-like)"/>
    <property type="match status" value="1"/>
</dbReference>
<sequence>MDLYLSLSGACKSRNHVKALYKCAYSPMDESNGSGSLYERHEKRRDTIFFSQKELKDYFSDSTRIKDLLSCGCEDCSDSRNRFPALHTSNIKAEAWTTLYTNGPLLLALLVYLSKLHFIYPCMASRYHSSLRDAATYLQTSTELDSYFKPLGIERELFNEACKRALRMFEPVVLEFCTELDPKYRTYEPIDRFPFLNVKPLQGGSFGLLRRFEIYEEYCSSDIKKHMLENPGSTAGNASEKKLLFASKSVHKDDTGQSRQEGDILSMVSRIKKPASENIVTLLAYYSWRDYIYFVFPYVELDLYRQLNGPDPRHQLSNISIRDPLPDNWLWQQMVGVSEGLHTIHTGMENPYGDHERRVITCHFDLKPANILITKDKVLKITDFGESFITLISEEDPIDAAHYRGDARYAPPSTPGRARTSKGKEPARSTHNEVTAILNYDVWSLACVMMEVLVSVFNLGDRTLDQFQGHIDNSPKRNSFYDNNLRLKSEVEEAIKDIQGKFQEQAPHHQYITDVTHLLHQMFHKDPYERTSSQQVSQRLKAAKKTYQKALSTQHSPLARKVLEYKPTGVLEEIGFDNGRGLTLSFAEMDDIQIEAIHQDNGTKSADHSDPKCRFRLWKRRNQRSFLLVYAMSGVGQIHFQDLTFPAWCFQPTYLFQQDKFDCVLFKHDERSKELAYIFTFSSRADICAFQGAFLQHKVLHEDHFSQVMEADLAFTKHIEFLGFRRLGQQKLIKVDNAGVQFWAKDSPRFLKSANGSRSKEKESQPRGSDVTTMAIFARKKHLKIFMKAMERDQVEAKHNDRLGHRYFDTYWSPMSKPWQPKPGDKEDSVFLSTPAIRPGQSHEGSKEKKKDKSEESGHIKMETMKIGIQEKYRRQLQLAAGEEYRKS</sequence>
<dbReference type="Proteomes" id="UP000288429">
    <property type="component" value="Unassembled WGS sequence"/>
</dbReference>
<dbReference type="PROSITE" id="PS50011">
    <property type="entry name" value="PROTEIN_KINASE_DOM"/>
    <property type="match status" value="1"/>
</dbReference>
<feature type="domain" description="Protein kinase" evidence="2">
    <location>
        <begin position="195"/>
        <end position="558"/>
    </location>
</feature>
<name>A0A428SSY7_9HYPO</name>
<dbReference type="Pfam" id="PF00069">
    <property type="entry name" value="Pkinase"/>
    <property type="match status" value="1"/>
</dbReference>
<evidence type="ECO:0000313" key="4">
    <source>
        <dbReference type="Proteomes" id="UP000288429"/>
    </source>
</evidence>
<evidence type="ECO:0000259" key="2">
    <source>
        <dbReference type="PROSITE" id="PS50011"/>
    </source>
</evidence>